<proteinExistence type="inferred from homology"/>
<protein>
    <submittedName>
        <fullName evidence="7">Putative mannosyltransferase KTR4</fullName>
    </submittedName>
</protein>
<reference evidence="7 8" key="1">
    <citation type="submission" date="2018-06" db="EMBL/GenBank/DDBJ databases">
        <title>Whole genome sequencing of Candida tropicalis (genome annotated by CSBL at Korea University).</title>
        <authorList>
            <person name="Ahn J."/>
        </authorList>
    </citation>
    <scope>NUCLEOTIDE SEQUENCE [LARGE SCALE GENOMIC DNA]</scope>
    <source>
        <strain evidence="7 8">ATCC 20962</strain>
    </source>
</reference>
<dbReference type="GO" id="GO:0005794">
    <property type="term" value="C:Golgi apparatus"/>
    <property type="evidence" value="ECO:0007669"/>
    <property type="project" value="TreeGrafter"/>
</dbReference>
<dbReference type="GO" id="GO:0006487">
    <property type="term" value="P:protein N-linked glycosylation"/>
    <property type="evidence" value="ECO:0007669"/>
    <property type="project" value="TreeGrafter"/>
</dbReference>
<dbReference type="AlphaFoldDB" id="A0A367XQM0"/>
<keyword evidence="8" id="KW-1185">Reference proteome</keyword>
<keyword evidence="5" id="KW-0735">Signal-anchor</keyword>
<comment type="caution">
    <text evidence="7">The sequence shown here is derived from an EMBL/GenBank/DDBJ whole genome shotgun (WGS) entry which is preliminary data.</text>
</comment>
<keyword evidence="4 7" id="KW-0808">Transferase</keyword>
<feature type="transmembrane region" description="Helical" evidence="6">
    <location>
        <begin position="12"/>
        <end position="32"/>
    </location>
</feature>
<dbReference type="InterPro" id="IPR029044">
    <property type="entry name" value="Nucleotide-diphossugar_trans"/>
</dbReference>
<keyword evidence="3 7" id="KW-0328">Glycosyltransferase</keyword>
<evidence type="ECO:0000256" key="4">
    <source>
        <dbReference type="ARBA" id="ARBA00022679"/>
    </source>
</evidence>
<evidence type="ECO:0000256" key="6">
    <source>
        <dbReference type="SAM" id="Phobius"/>
    </source>
</evidence>
<dbReference type="Gene3D" id="3.90.550.10">
    <property type="entry name" value="Spore Coat Polysaccharide Biosynthesis Protein SpsA, Chain A"/>
    <property type="match status" value="1"/>
</dbReference>
<dbReference type="PANTHER" id="PTHR31121">
    <property type="entry name" value="ALPHA-1,2 MANNOSYLTRANSFERASE KTR1"/>
    <property type="match status" value="1"/>
</dbReference>
<dbReference type="SUPFAM" id="SSF53448">
    <property type="entry name" value="Nucleotide-diphospho-sugar transferases"/>
    <property type="match status" value="1"/>
</dbReference>
<evidence type="ECO:0000313" key="8">
    <source>
        <dbReference type="Proteomes" id="UP000253472"/>
    </source>
</evidence>
<keyword evidence="6" id="KW-0472">Membrane</keyword>
<name>A0A367XQM0_9ASCO</name>
<dbReference type="GO" id="GO:0000026">
    <property type="term" value="F:alpha-1,2-mannosyltransferase activity"/>
    <property type="evidence" value="ECO:0007669"/>
    <property type="project" value="TreeGrafter"/>
</dbReference>
<dbReference type="Pfam" id="PF01793">
    <property type="entry name" value="Glyco_transf_15"/>
    <property type="match status" value="1"/>
</dbReference>
<dbReference type="GO" id="GO:0006493">
    <property type="term" value="P:protein O-linked glycosylation"/>
    <property type="evidence" value="ECO:0007669"/>
    <property type="project" value="TreeGrafter"/>
</dbReference>
<accession>A0A367XQM0</accession>
<comment type="similarity">
    <text evidence="2">Belongs to the glycosyltransferase 15 family.</text>
</comment>
<dbReference type="GO" id="GO:0000032">
    <property type="term" value="P:cell wall mannoprotein biosynthetic process"/>
    <property type="evidence" value="ECO:0007669"/>
    <property type="project" value="TreeGrafter"/>
</dbReference>
<dbReference type="FunFam" id="3.90.550.10:FF:000051">
    <property type="entry name" value="Alpha-1,2-mannosyltransferase (Ktr4)"/>
    <property type="match status" value="1"/>
</dbReference>
<gene>
    <name evidence="7" type="primary">KTR4_0</name>
    <name evidence="7" type="ORF">Cantr_05337</name>
</gene>
<dbReference type="InterPro" id="IPR002685">
    <property type="entry name" value="Glyco_trans_15"/>
</dbReference>
<keyword evidence="6" id="KW-1133">Transmembrane helix</keyword>
<dbReference type="OrthoDB" id="439943at2759"/>
<dbReference type="GO" id="GO:0016020">
    <property type="term" value="C:membrane"/>
    <property type="evidence" value="ECO:0007669"/>
    <property type="project" value="UniProtKB-SubCell"/>
</dbReference>
<evidence type="ECO:0000256" key="1">
    <source>
        <dbReference type="ARBA" id="ARBA00004606"/>
    </source>
</evidence>
<evidence type="ECO:0000256" key="5">
    <source>
        <dbReference type="ARBA" id="ARBA00022968"/>
    </source>
</evidence>
<organism evidence="7 8">
    <name type="scientific">Candida viswanathii</name>
    <dbReference type="NCBI Taxonomy" id="5486"/>
    <lineage>
        <taxon>Eukaryota</taxon>
        <taxon>Fungi</taxon>
        <taxon>Dikarya</taxon>
        <taxon>Ascomycota</taxon>
        <taxon>Saccharomycotina</taxon>
        <taxon>Pichiomycetes</taxon>
        <taxon>Debaryomycetaceae</taxon>
        <taxon>Candida/Lodderomyces clade</taxon>
        <taxon>Candida</taxon>
    </lineage>
</organism>
<evidence type="ECO:0000256" key="2">
    <source>
        <dbReference type="ARBA" id="ARBA00007677"/>
    </source>
</evidence>
<sequence>MMKLISLRRRKLVNLLLLLTVCVGLPTIFIYAQGHKHLIKIAENYYNEDDWSSMKALTDKFDFSYLPGLKHLKSSTPELDQNGVVLAPGKVQFKFLNRGMRKGTPEDIVKQGMKDYQKLMSQKVGGPKDATLVPAPAKDDLHNYKHANATILALVRNEEVSKIGQSIRRLQKQFNAKFNYPYTFLNDQPFTDKFKIRILKYTEGAPVEFVHIKPELWDKPSSIDHEREKKEMQILFDHDIAYAKKASYHNMCRFYLGQFYNVPELAKYKYYWRIEPQVKFFTSIDYDVFKYMEDTQKIYGFTINLYDIEESIKTLWPETLRFLNENDNYKYVNPNGTFQWLLEDLQNPKKNKVAGGYSTCHFWSNFEIGDMDFFRGEAYNNWFKHLDSTGKFYYERWGDAPVHSIGVSLFAPKDKIHWFRDIGYEHDPYYSCPATDTTQHCEIGKFSRWEHLYDQNCLMNWLDHDQQKNVY</sequence>
<keyword evidence="6" id="KW-0812">Transmembrane</keyword>
<evidence type="ECO:0000313" key="7">
    <source>
        <dbReference type="EMBL" id="RCK55913.1"/>
    </source>
</evidence>
<dbReference type="Proteomes" id="UP000253472">
    <property type="component" value="Unassembled WGS sequence"/>
</dbReference>
<evidence type="ECO:0000256" key="3">
    <source>
        <dbReference type="ARBA" id="ARBA00022676"/>
    </source>
</evidence>
<dbReference type="PANTHER" id="PTHR31121:SF7">
    <property type="entry name" value="MANNOSYLTRANSFERASE KTR4-RELATED"/>
    <property type="match status" value="1"/>
</dbReference>
<comment type="subcellular location">
    <subcellularLocation>
        <location evidence="1">Membrane</location>
        <topology evidence="1">Single-pass type II membrane protein</topology>
    </subcellularLocation>
</comment>
<dbReference type="EMBL" id="QLNQ01000029">
    <property type="protein sequence ID" value="RCK55913.1"/>
    <property type="molecule type" value="Genomic_DNA"/>
</dbReference>
<dbReference type="STRING" id="5486.A0A367XQM0"/>